<dbReference type="Pfam" id="PF05368">
    <property type="entry name" value="NmrA"/>
    <property type="match status" value="1"/>
</dbReference>
<gene>
    <name evidence="2" type="ORF">E1212_01915</name>
</gene>
<feature type="domain" description="NmrA-like" evidence="1">
    <location>
        <begin position="2"/>
        <end position="224"/>
    </location>
</feature>
<comment type="caution">
    <text evidence="2">The sequence shown here is derived from an EMBL/GenBank/DDBJ whole genome shotgun (WGS) entry which is preliminary data.</text>
</comment>
<dbReference type="PANTHER" id="PTHR47129">
    <property type="entry name" value="QUINONE OXIDOREDUCTASE 2"/>
    <property type="match status" value="1"/>
</dbReference>
<dbReference type="InterPro" id="IPR008030">
    <property type="entry name" value="NmrA-like"/>
</dbReference>
<dbReference type="PANTHER" id="PTHR47129:SF1">
    <property type="entry name" value="NMRA-LIKE DOMAIN-CONTAINING PROTEIN"/>
    <property type="match status" value="1"/>
</dbReference>
<dbReference type="InterPro" id="IPR036291">
    <property type="entry name" value="NAD(P)-bd_dom_sf"/>
</dbReference>
<dbReference type="AlphaFoldDB" id="A0A4V2XXT2"/>
<dbReference type="Gene3D" id="3.90.25.10">
    <property type="entry name" value="UDP-galactose 4-epimerase, domain 1"/>
    <property type="match status" value="1"/>
</dbReference>
<organism evidence="2 3">
    <name type="scientific">Jiangella ureilytica</name>
    <dbReference type="NCBI Taxonomy" id="2530374"/>
    <lineage>
        <taxon>Bacteria</taxon>
        <taxon>Bacillati</taxon>
        <taxon>Actinomycetota</taxon>
        <taxon>Actinomycetes</taxon>
        <taxon>Jiangellales</taxon>
        <taxon>Jiangellaceae</taxon>
        <taxon>Jiangella</taxon>
    </lineage>
</organism>
<evidence type="ECO:0000313" key="3">
    <source>
        <dbReference type="Proteomes" id="UP000295621"/>
    </source>
</evidence>
<name>A0A4V2XXT2_9ACTN</name>
<reference evidence="2 3" key="1">
    <citation type="submission" date="2019-02" db="EMBL/GenBank/DDBJ databases">
        <title>Draft genome sequences of novel Actinobacteria.</title>
        <authorList>
            <person name="Sahin N."/>
            <person name="Ay H."/>
            <person name="Saygin H."/>
        </authorList>
    </citation>
    <scope>NUCLEOTIDE SEQUENCE [LARGE SCALE GENOMIC DNA]</scope>
    <source>
        <strain evidence="2 3">KC603</strain>
    </source>
</reference>
<sequence length="272" mass="28829">MIVVTGATGRFGPIVVEDLLTRVPAGEVAVVARDPGKAAPFADRGVEVRRADYDDPESLRRAFDGADRLLFTSASDTTPGVRARQHTNVVDAAAKASVGHVVYTSAITAEDGQSFLADHTVTERAIRDAGLSHTFLRNTFYTEELVRPELLAAAVEAGELPAPRHEHPLVTAPFADLALAASAVLTGDGHEGAVYELRGPGWTYPELAQALSEASGTPVMHREISDDDAGGMAFVLPLLRLPQFGTPAPDLERLLGRPVIPLEDTVRAALAA</sequence>
<accession>A0A4V2XXT2</accession>
<evidence type="ECO:0000259" key="1">
    <source>
        <dbReference type="Pfam" id="PF05368"/>
    </source>
</evidence>
<dbReference type="InterPro" id="IPR052718">
    <property type="entry name" value="NmrA-type_oxidoreductase"/>
</dbReference>
<dbReference type="Gene3D" id="3.40.50.720">
    <property type="entry name" value="NAD(P)-binding Rossmann-like Domain"/>
    <property type="match status" value="1"/>
</dbReference>
<protein>
    <submittedName>
        <fullName evidence="2">NmrA family transcriptional regulator</fullName>
    </submittedName>
</protein>
<dbReference type="OrthoDB" id="5510591at2"/>
<dbReference type="Proteomes" id="UP000295621">
    <property type="component" value="Unassembled WGS sequence"/>
</dbReference>
<evidence type="ECO:0000313" key="2">
    <source>
        <dbReference type="EMBL" id="TDC54535.1"/>
    </source>
</evidence>
<keyword evidence="3" id="KW-1185">Reference proteome</keyword>
<dbReference type="RefSeq" id="WP_131978315.1">
    <property type="nucleotide sequence ID" value="NZ_SMKL01000003.1"/>
</dbReference>
<proteinExistence type="predicted"/>
<dbReference type="SUPFAM" id="SSF51735">
    <property type="entry name" value="NAD(P)-binding Rossmann-fold domains"/>
    <property type="match status" value="1"/>
</dbReference>
<dbReference type="EMBL" id="SMKL01000003">
    <property type="protein sequence ID" value="TDC54535.1"/>
    <property type="molecule type" value="Genomic_DNA"/>
</dbReference>